<evidence type="ECO:0000313" key="1">
    <source>
        <dbReference type="EMBL" id="ART31732.1"/>
    </source>
</evidence>
<gene>
    <name evidence="1" type="ORF">AEK19_MT1545</name>
</gene>
<name>A0A1Y0B2Q7_9LAMI</name>
<dbReference type="EMBL" id="KY774314">
    <property type="protein sequence ID" value="ART31732.1"/>
    <property type="molecule type" value="Genomic_DNA"/>
</dbReference>
<proteinExistence type="predicted"/>
<organism evidence="1">
    <name type="scientific">Utricularia reniformis</name>
    <dbReference type="NCBI Taxonomy" id="192314"/>
    <lineage>
        <taxon>Eukaryota</taxon>
        <taxon>Viridiplantae</taxon>
        <taxon>Streptophyta</taxon>
        <taxon>Embryophyta</taxon>
        <taxon>Tracheophyta</taxon>
        <taxon>Spermatophyta</taxon>
        <taxon>Magnoliopsida</taxon>
        <taxon>eudicotyledons</taxon>
        <taxon>Gunneridae</taxon>
        <taxon>Pentapetalae</taxon>
        <taxon>asterids</taxon>
        <taxon>lamiids</taxon>
        <taxon>Lamiales</taxon>
        <taxon>Lentibulariaceae</taxon>
        <taxon>Utricularia</taxon>
    </lineage>
</organism>
<reference evidence="1" key="1">
    <citation type="submission" date="2017-03" db="EMBL/GenBank/DDBJ databases">
        <title>The mitochondrial genome of the carnivorous plant Utricularia reniformis (Lentibulariaceae): structure, comparative analysis and evolutionary landmarks.</title>
        <authorList>
            <person name="Silva S.R."/>
            <person name="Alvarenga D.O."/>
            <person name="Michael T.P."/>
            <person name="Miranda V.F.O."/>
            <person name="Varani A.M."/>
        </authorList>
    </citation>
    <scope>NUCLEOTIDE SEQUENCE</scope>
</reference>
<sequence length="110" mass="13192">MESKSLPIQQYQYGFPPCKRLLRLPRILLYNWRKGQRKSLLLRILFLIYSIDDLNFLQRIPVGLLRIFPGSFSFFIYLSSRRSKSSVLTHHTIPFKKDCKINNKNLINRY</sequence>
<dbReference type="AlphaFoldDB" id="A0A1Y0B2Q7"/>
<keyword evidence="1" id="KW-0496">Mitochondrion</keyword>
<geneLocation type="mitochondrion" evidence="1"/>
<protein>
    <submittedName>
        <fullName evidence="1">Uncharacterized protein</fullName>
    </submittedName>
</protein>
<accession>A0A1Y0B2Q7</accession>